<name>A0AAE2CHE0_9LAMI</name>
<dbReference type="AlphaFoldDB" id="A0AAE2CHE0"/>
<dbReference type="Proteomes" id="UP001293254">
    <property type="component" value="Unassembled WGS sequence"/>
</dbReference>
<organism evidence="2 3">
    <name type="scientific">Sesamum alatum</name>
    <dbReference type="NCBI Taxonomy" id="300844"/>
    <lineage>
        <taxon>Eukaryota</taxon>
        <taxon>Viridiplantae</taxon>
        <taxon>Streptophyta</taxon>
        <taxon>Embryophyta</taxon>
        <taxon>Tracheophyta</taxon>
        <taxon>Spermatophyta</taxon>
        <taxon>Magnoliopsida</taxon>
        <taxon>eudicotyledons</taxon>
        <taxon>Gunneridae</taxon>
        <taxon>Pentapetalae</taxon>
        <taxon>asterids</taxon>
        <taxon>lamiids</taxon>
        <taxon>Lamiales</taxon>
        <taxon>Pedaliaceae</taxon>
        <taxon>Sesamum</taxon>
    </lineage>
</organism>
<feature type="region of interest" description="Disordered" evidence="1">
    <location>
        <begin position="1"/>
        <end position="33"/>
    </location>
</feature>
<reference evidence="2" key="2">
    <citation type="journal article" date="2024" name="Plant">
        <title>Genomic evolution and insights into agronomic trait innovations of Sesamum species.</title>
        <authorList>
            <person name="Miao H."/>
            <person name="Wang L."/>
            <person name="Qu L."/>
            <person name="Liu H."/>
            <person name="Sun Y."/>
            <person name="Le M."/>
            <person name="Wang Q."/>
            <person name="Wei S."/>
            <person name="Zheng Y."/>
            <person name="Lin W."/>
            <person name="Duan Y."/>
            <person name="Cao H."/>
            <person name="Xiong S."/>
            <person name="Wang X."/>
            <person name="Wei L."/>
            <person name="Li C."/>
            <person name="Ma Q."/>
            <person name="Ju M."/>
            <person name="Zhao R."/>
            <person name="Li G."/>
            <person name="Mu C."/>
            <person name="Tian Q."/>
            <person name="Mei H."/>
            <person name="Zhang T."/>
            <person name="Gao T."/>
            <person name="Zhang H."/>
        </authorList>
    </citation>
    <scope>NUCLEOTIDE SEQUENCE</scope>
    <source>
        <strain evidence="2">3651</strain>
    </source>
</reference>
<accession>A0AAE2CHE0</accession>
<keyword evidence="3" id="KW-1185">Reference proteome</keyword>
<dbReference type="PANTHER" id="PTHR33248">
    <property type="entry name" value="ZINC ION-BINDING PROTEIN"/>
    <property type="match status" value="1"/>
</dbReference>
<reference evidence="2" key="1">
    <citation type="submission" date="2020-06" db="EMBL/GenBank/DDBJ databases">
        <authorList>
            <person name="Li T."/>
            <person name="Hu X."/>
            <person name="Zhang T."/>
            <person name="Song X."/>
            <person name="Zhang H."/>
            <person name="Dai N."/>
            <person name="Sheng W."/>
            <person name="Hou X."/>
            <person name="Wei L."/>
        </authorList>
    </citation>
    <scope>NUCLEOTIDE SEQUENCE</scope>
    <source>
        <strain evidence="2">3651</strain>
        <tissue evidence="2">Leaf</tissue>
    </source>
</reference>
<gene>
    <name evidence="2" type="ORF">Salat_1813900</name>
</gene>
<evidence type="ECO:0008006" key="4">
    <source>
        <dbReference type="Google" id="ProtNLM"/>
    </source>
</evidence>
<dbReference type="EMBL" id="JACGWO010000007">
    <property type="protein sequence ID" value="KAK4422316.1"/>
    <property type="molecule type" value="Genomic_DNA"/>
</dbReference>
<sequence length="130" mass="14723">MPAENVTSDDGSHARSNDSPSSRQRHSESSFDDALPCHCACGMEVVVRTSWTNNNLDRHFQGCPDVGGCYCGTFQWVDPSMCHRAIEVIPGLLRQMLKYESSLHMANIRTTHLDVSLRWYRRLLRLTLLG</sequence>
<comment type="caution">
    <text evidence="2">The sequence shown here is derived from an EMBL/GenBank/DDBJ whole genome shotgun (WGS) entry which is preliminary data.</text>
</comment>
<proteinExistence type="predicted"/>
<evidence type="ECO:0000313" key="3">
    <source>
        <dbReference type="Proteomes" id="UP001293254"/>
    </source>
</evidence>
<evidence type="ECO:0000256" key="1">
    <source>
        <dbReference type="SAM" id="MobiDB-lite"/>
    </source>
</evidence>
<evidence type="ECO:0000313" key="2">
    <source>
        <dbReference type="EMBL" id="KAK4422316.1"/>
    </source>
</evidence>
<protein>
    <recommendedName>
        <fullName evidence="4">Zinc finger GRF-type domain-containing protein</fullName>
    </recommendedName>
</protein>